<protein>
    <submittedName>
        <fullName evidence="2">Uncharacterized protein</fullName>
    </submittedName>
</protein>
<accession>A0AAW9QM14</accession>
<dbReference type="AlphaFoldDB" id="A0AAW9QM14"/>
<dbReference type="Proteomes" id="UP001328733">
    <property type="component" value="Unassembled WGS sequence"/>
</dbReference>
<proteinExistence type="predicted"/>
<evidence type="ECO:0000313" key="2">
    <source>
        <dbReference type="EMBL" id="MEG3438840.1"/>
    </source>
</evidence>
<dbReference type="EMBL" id="JBAFSM010000036">
    <property type="protein sequence ID" value="MEG3438840.1"/>
    <property type="molecule type" value="Genomic_DNA"/>
</dbReference>
<organism evidence="2 3">
    <name type="scientific">Pannus brasiliensis CCIBt3594</name>
    <dbReference type="NCBI Taxonomy" id="1427578"/>
    <lineage>
        <taxon>Bacteria</taxon>
        <taxon>Bacillati</taxon>
        <taxon>Cyanobacteriota</taxon>
        <taxon>Cyanophyceae</taxon>
        <taxon>Oscillatoriophycideae</taxon>
        <taxon>Chroococcales</taxon>
        <taxon>Microcystaceae</taxon>
        <taxon>Pannus</taxon>
    </lineage>
</organism>
<sequence length="89" mass="10222">MFADLFPENPSRAILDRDGNFSGQRSRTRFRVGKNNARSSNRLYSPREFPENTREIPSEPAFADGKIDLDRGEPLRRSENGALSYLNYL</sequence>
<keyword evidence="3" id="KW-1185">Reference proteome</keyword>
<name>A0AAW9QM14_9CHRO</name>
<reference evidence="2 3" key="1">
    <citation type="submission" date="2024-01" db="EMBL/GenBank/DDBJ databases">
        <title>Genomic insights into the taxonomy and metabolism of the cyanobacterium Pannus brasiliensis CCIBt3594.</title>
        <authorList>
            <person name="Machado M."/>
            <person name="Botero N.B."/>
            <person name="Andreote A.P.D."/>
            <person name="Feitosa A.M.T."/>
            <person name="Popin R."/>
            <person name="Sivonen K."/>
            <person name="Fiore M.F."/>
        </authorList>
    </citation>
    <scope>NUCLEOTIDE SEQUENCE [LARGE SCALE GENOMIC DNA]</scope>
    <source>
        <strain evidence="2 3">CCIBt3594</strain>
    </source>
</reference>
<comment type="caution">
    <text evidence="2">The sequence shown here is derived from an EMBL/GenBank/DDBJ whole genome shotgun (WGS) entry which is preliminary data.</text>
</comment>
<feature type="compositionally biased region" description="Basic and acidic residues" evidence="1">
    <location>
        <begin position="48"/>
        <end position="57"/>
    </location>
</feature>
<evidence type="ECO:0000256" key="1">
    <source>
        <dbReference type="SAM" id="MobiDB-lite"/>
    </source>
</evidence>
<gene>
    <name evidence="2" type="ORF">V0288_17060</name>
</gene>
<feature type="region of interest" description="Disordered" evidence="1">
    <location>
        <begin position="15"/>
        <end position="74"/>
    </location>
</feature>
<evidence type="ECO:0000313" key="3">
    <source>
        <dbReference type="Proteomes" id="UP001328733"/>
    </source>
</evidence>
<feature type="compositionally biased region" description="Basic and acidic residues" evidence="1">
    <location>
        <begin position="65"/>
        <end position="74"/>
    </location>
</feature>